<evidence type="ECO:0000313" key="13">
    <source>
        <dbReference type="Proteomes" id="UP001610063"/>
    </source>
</evidence>
<dbReference type="Gene3D" id="2.170.130.10">
    <property type="entry name" value="TonB-dependent receptor, plug domain"/>
    <property type="match status" value="1"/>
</dbReference>
<evidence type="ECO:0000256" key="2">
    <source>
        <dbReference type="ARBA" id="ARBA00022448"/>
    </source>
</evidence>
<keyword evidence="3 8" id="KW-1134">Transmembrane beta strand</keyword>
<dbReference type="InterPro" id="IPR039426">
    <property type="entry name" value="TonB-dep_rcpt-like"/>
</dbReference>
<comment type="similarity">
    <text evidence="8 9">Belongs to the TonB-dependent receptor family.</text>
</comment>
<dbReference type="InterPro" id="IPR012910">
    <property type="entry name" value="Plug_dom"/>
</dbReference>
<evidence type="ECO:0000256" key="4">
    <source>
        <dbReference type="ARBA" id="ARBA00022692"/>
    </source>
</evidence>
<dbReference type="Gene3D" id="2.40.170.20">
    <property type="entry name" value="TonB-dependent receptor, beta-barrel domain"/>
    <property type="match status" value="1"/>
</dbReference>
<keyword evidence="7 8" id="KW-0998">Cell outer membrane</keyword>
<name>A0ABW7N3G2_9BACT</name>
<dbReference type="InterPro" id="IPR037066">
    <property type="entry name" value="Plug_dom_sf"/>
</dbReference>
<evidence type="ECO:0000256" key="9">
    <source>
        <dbReference type="RuleBase" id="RU003357"/>
    </source>
</evidence>
<keyword evidence="5 9" id="KW-0798">TonB box</keyword>
<feature type="domain" description="TonB-dependent receptor plug" evidence="11">
    <location>
        <begin position="225"/>
        <end position="334"/>
    </location>
</feature>
<dbReference type="SUPFAM" id="SSF49464">
    <property type="entry name" value="Carboxypeptidase regulatory domain-like"/>
    <property type="match status" value="1"/>
</dbReference>
<dbReference type="InterPro" id="IPR036942">
    <property type="entry name" value="Beta-barrel_TonB_sf"/>
</dbReference>
<evidence type="ECO:0000256" key="6">
    <source>
        <dbReference type="ARBA" id="ARBA00023136"/>
    </source>
</evidence>
<keyword evidence="4 8" id="KW-0812">Transmembrane</keyword>
<dbReference type="RefSeq" id="WP_395415930.1">
    <property type="nucleotide sequence ID" value="NZ_JBIPKE010000009.1"/>
</dbReference>
<comment type="subcellular location">
    <subcellularLocation>
        <location evidence="1 8">Cell outer membrane</location>
        <topology evidence="1 8">Multi-pass membrane protein</topology>
    </subcellularLocation>
</comment>
<dbReference type="NCBIfam" id="TIGR04057">
    <property type="entry name" value="SusC_RagA_signa"/>
    <property type="match status" value="1"/>
</dbReference>
<dbReference type="Proteomes" id="UP001610063">
    <property type="component" value="Unassembled WGS sequence"/>
</dbReference>
<gene>
    <name evidence="12" type="ORF">ACHKAR_01840</name>
</gene>
<evidence type="ECO:0000259" key="11">
    <source>
        <dbReference type="Pfam" id="PF07715"/>
    </source>
</evidence>
<protein>
    <submittedName>
        <fullName evidence="12">SusC/RagA family TonB-linked outer membrane protein</fullName>
    </submittedName>
</protein>
<dbReference type="InterPro" id="IPR008969">
    <property type="entry name" value="CarboxyPept-like_regulatory"/>
</dbReference>
<dbReference type="NCBIfam" id="TIGR04056">
    <property type="entry name" value="OMP_RagA_SusC"/>
    <property type="match status" value="1"/>
</dbReference>
<feature type="domain" description="TonB-dependent receptor-like beta-barrel" evidence="10">
    <location>
        <begin position="462"/>
        <end position="1038"/>
    </location>
</feature>
<keyword evidence="2 8" id="KW-0813">Transport</keyword>
<organism evidence="12 13">
    <name type="scientific">Marinoscillum luteum</name>
    <dbReference type="NCBI Taxonomy" id="861051"/>
    <lineage>
        <taxon>Bacteria</taxon>
        <taxon>Pseudomonadati</taxon>
        <taxon>Bacteroidota</taxon>
        <taxon>Cytophagia</taxon>
        <taxon>Cytophagales</taxon>
        <taxon>Reichenbachiellaceae</taxon>
        <taxon>Marinoscillum</taxon>
    </lineage>
</organism>
<proteinExistence type="inferred from homology"/>
<dbReference type="PROSITE" id="PS52016">
    <property type="entry name" value="TONB_DEPENDENT_REC_3"/>
    <property type="match status" value="1"/>
</dbReference>
<reference evidence="12 13" key="1">
    <citation type="journal article" date="2013" name="Int. J. Syst. Evol. Microbiol.">
        <title>Marinoscillum luteum sp. nov., isolated from marine sediment.</title>
        <authorList>
            <person name="Cha I.T."/>
            <person name="Park S.J."/>
            <person name="Kim S.J."/>
            <person name="Kim J.G."/>
            <person name="Jung M.Y."/>
            <person name="Shin K.S."/>
            <person name="Kwon K.K."/>
            <person name="Yang S.H."/>
            <person name="Seo Y.S."/>
            <person name="Rhee S.K."/>
        </authorList>
    </citation>
    <scope>NUCLEOTIDE SEQUENCE [LARGE SCALE GENOMIC DNA]</scope>
    <source>
        <strain evidence="12 13">KCTC 23939</strain>
    </source>
</reference>
<evidence type="ECO:0000256" key="8">
    <source>
        <dbReference type="PROSITE-ProRule" id="PRU01360"/>
    </source>
</evidence>
<comment type="caution">
    <text evidence="12">The sequence shown here is derived from an EMBL/GenBank/DDBJ whole genome shotgun (WGS) entry which is preliminary data.</text>
</comment>
<dbReference type="Pfam" id="PF07715">
    <property type="entry name" value="Plug"/>
    <property type="match status" value="1"/>
</dbReference>
<keyword evidence="13" id="KW-1185">Reference proteome</keyword>
<dbReference type="Pfam" id="PF00593">
    <property type="entry name" value="TonB_dep_Rec_b-barrel"/>
    <property type="match status" value="1"/>
</dbReference>
<dbReference type="InterPro" id="IPR000531">
    <property type="entry name" value="Beta-barrel_TonB"/>
</dbReference>
<dbReference type="Pfam" id="PF13715">
    <property type="entry name" value="CarbopepD_reg_2"/>
    <property type="match status" value="1"/>
</dbReference>
<evidence type="ECO:0000259" key="10">
    <source>
        <dbReference type="Pfam" id="PF00593"/>
    </source>
</evidence>
<dbReference type="Gene3D" id="2.60.40.1120">
    <property type="entry name" value="Carboxypeptidase-like, regulatory domain"/>
    <property type="match status" value="1"/>
</dbReference>
<evidence type="ECO:0000256" key="1">
    <source>
        <dbReference type="ARBA" id="ARBA00004571"/>
    </source>
</evidence>
<evidence type="ECO:0000313" key="12">
    <source>
        <dbReference type="EMBL" id="MFH6982157.1"/>
    </source>
</evidence>
<evidence type="ECO:0000256" key="7">
    <source>
        <dbReference type="ARBA" id="ARBA00023237"/>
    </source>
</evidence>
<dbReference type="InterPro" id="IPR023996">
    <property type="entry name" value="TonB-dep_OMP_SusC/RagA"/>
</dbReference>
<sequence length="1083" mass="120980">MNTKVHLFISFMSKLAICTMIFCYSLTMAFAGESLAQRKRLVETHVDVRQNHEELLGLIKELEDVTDFSFMYTRSDLKGKKISIPKGEWNMERLMKDVSSQSKVSIRRVNEIISIKLVLDNTQNPELYEELISQITVSGRVIDDSGETLPGATVQVKGTSTGTITDVNGLYSIVAEEQDVLVFSFVGFKTMEVPVDSRTEINVELSMDIEALDEVVVVGYGTSKKEELTSSIVQIKSEDFRAGVTNNPVELLKGKVPGLSIINQAGSDPNSTPQVNLRGVGTISANNEPLVIIDGVYGTMPDLYILNPNDIESFNVLKDAASAAIYGTRGSNGVIIVETKFGEREKSQIIYTSSYFIEKPRRNPEMLNAQEYLDVMRTLGFSKESIDKGFDTNWTDELITSKLSSYHSLAISKGTKTSQMRFSLGYRDSKGLILNSSNKTANFRLNFKQQIYKWLVAEGTIGGNRSDQAFANYNALDEALKYDPTAPVYNEDGTFYQLPGVGASNPVALLKQIENGAISNRVNLNVNLTGHITDNLSVSVKGSSFLRNYERSLFEDIDSRNSVLSGIPGRAEKENNSSVENIFEATSNFNQQFGKHNIKLLAGYSLINNVTHGSNMFNRGFLTNKLKYNDIGAGSFLQDGRADFGSFKQSYRLIAFFGRFNYSWSTKYLFNASLRQEGASVFGENNKWGLFPAVSGGWRISQEDFMSDLPFISSLKLRAGYGVTGRSQGIAPYQSLARIGESGRALYNGQWIFTYGPINNPNPDLRWERSKELNIGLDFGVLSERVTGSVDFYTRITDDLLGSFNTQTPPSLEPVLFTNVGSIKNQGIEFIGTFKAIDGNEFKWDITPTFSINTNEVISLANDQFQADTIYYGDYGNVATSLYMMAEGTAVGTFYGFKFKEIGSDGKWVFNDQNNDGRIDENIDYQVIGNGLPKYFFSLNNQFSWRQFDLSIYMVGAAGYHVFNEKRLWYENTANSPSNYFKSMLDEPQSSLDDRLRFSDYYLEKGNYLRLDNITLGYNLKNVSVFKQARIYTTVTNVALLTNYSGIDPEVGSGTNGGLSFGWDTRSFYPRSATYLLGLNITF</sequence>
<accession>A0ABW7N3G2</accession>
<evidence type="ECO:0000256" key="5">
    <source>
        <dbReference type="ARBA" id="ARBA00023077"/>
    </source>
</evidence>
<evidence type="ECO:0000256" key="3">
    <source>
        <dbReference type="ARBA" id="ARBA00022452"/>
    </source>
</evidence>
<dbReference type="SUPFAM" id="SSF56935">
    <property type="entry name" value="Porins"/>
    <property type="match status" value="1"/>
</dbReference>
<dbReference type="InterPro" id="IPR023997">
    <property type="entry name" value="TonB-dep_OMP_SusC/RagA_CS"/>
</dbReference>
<dbReference type="EMBL" id="JBIPKE010000009">
    <property type="protein sequence ID" value="MFH6982157.1"/>
    <property type="molecule type" value="Genomic_DNA"/>
</dbReference>
<keyword evidence="6 8" id="KW-0472">Membrane</keyword>